<protein>
    <submittedName>
        <fullName evidence="3">Uncharacterized protein</fullName>
    </submittedName>
</protein>
<evidence type="ECO:0000256" key="2">
    <source>
        <dbReference type="SAM" id="Phobius"/>
    </source>
</evidence>
<feature type="transmembrane region" description="Helical" evidence="2">
    <location>
        <begin position="37"/>
        <end position="55"/>
    </location>
</feature>
<reference evidence="4" key="1">
    <citation type="journal article" date="2019" name="Int. J. Syst. Evol. Microbiol.">
        <title>The Global Catalogue of Microorganisms (GCM) 10K type strain sequencing project: providing services to taxonomists for standard genome sequencing and annotation.</title>
        <authorList>
            <consortium name="The Broad Institute Genomics Platform"/>
            <consortium name="The Broad Institute Genome Sequencing Center for Infectious Disease"/>
            <person name="Wu L."/>
            <person name="Ma J."/>
        </authorList>
    </citation>
    <scope>NUCLEOTIDE SEQUENCE [LARGE SCALE GENOMIC DNA]</scope>
    <source>
        <strain evidence="4">JCM 10425</strain>
    </source>
</reference>
<organism evidence="3 4">
    <name type="scientific">Cryptosporangium japonicum</name>
    <dbReference type="NCBI Taxonomy" id="80872"/>
    <lineage>
        <taxon>Bacteria</taxon>
        <taxon>Bacillati</taxon>
        <taxon>Actinomycetota</taxon>
        <taxon>Actinomycetes</taxon>
        <taxon>Cryptosporangiales</taxon>
        <taxon>Cryptosporangiaceae</taxon>
        <taxon>Cryptosporangium</taxon>
    </lineage>
</organism>
<feature type="region of interest" description="Disordered" evidence="1">
    <location>
        <begin position="12"/>
        <end position="31"/>
    </location>
</feature>
<proteinExistence type="predicted"/>
<keyword evidence="4" id="KW-1185">Reference proteome</keyword>
<name>A0ABP3DT24_9ACTN</name>
<keyword evidence="2" id="KW-1133">Transmembrane helix</keyword>
<keyword evidence="2" id="KW-0812">Transmembrane</keyword>
<evidence type="ECO:0000313" key="3">
    <source>
        <dbReference type="EMBL" id="GAA0238076.1"/>
    </source>
</evidence>
<evidence type="ECO:0000313" key="4">
    <source>
        <dbReference type="Proteomes" id="UP001500967"/>
    </source>
</evidence>
<dbReference type="EMBL" id="BAAAGX010000009">
    <property type="protein sequence ID" value="GAA0238076.1"/>
    <property type="molecule type" value="Genomic_DNA"/>
</dbReference>
<comment type="caution">
    <text evidence="3">The sequence shown here is derived from an EMBL/GenBank/DDBJ whole genome shotgun (WGS) entry which is preliminary data.</text>
</comment>
<evidence type="ECO:0000256" key="1">
    <source>
        <dbReference type="SAM" id="MobiDB-lite"/>
    </source>
</evidence>
<sequence length="242" mass="26766">MSEYLRDLRAAADEPYRGPGPAAARARAATRRRRRRNAVVVAAVLVVATVVVGFWPERPARLKPATPTRTSSAVVPEPRFPPTGSATPGDRDVPDDWRIDWANSIMNLPTNDGCPHQRVRFVDGKATFAPWQYSIGEPVYGDFTGDGRDDAVVVVECHGDADVGGPESRQVVAAFTSNERGGPNPLEALYSGQEYVRPVVTIADEVITLELRYEGGPWRIEEYRWNGQQMNRISVTQTPRPR</sequence>
<keyword evidence="2" id="KW-0472">Membrane</keyword>
<gene>
    <name evidence="3" type="ORF">GCM10009539_24180</name>
</gene>
<feature type="region of interest" description="Disordered" evidence="1">
    <location>
        <begin position="60"/>
        <end position="93"/>
    </location>
</feature>
<dbReference type="Proteomes" id="UP001500967">
    <property type="component" value="Unassembled WGS sequence"/>
</dbReference>
<dbReference type="RefSeq" id="WP_344648862.1">
    <property type="nucleotide sequence ID" value="NZ_BAAAGX010000009.1"/>
</dbReference>
<accession>A0ABP3DT24</accession>